<dbReference type="InterPro" id="IPR036388">
    <property type="entry name" value="WH-like_DNA-bd_sf"/>
</dbReference>
<dbReference type="PANTHER" id="PTHR33164">
    <property type="entry name" value="TRANSCRIPTIONAL REGULATOR, MARR FAMILY"/>
    <property type="match status" value="1"/>
</dbReference>
<evidence type="ECO:0000313" key="5">
    <source>
        <dbReference type="EMBL" id="PTM54901.1"/>
    </source>
</evidence>
<feature type="domain" description="HTH marR-type" evidence="4">
    <location>
        <begin position="1"/>
        <end position="145"/>
    </location>
</feature>
<dbReference type="PROSITE" id="PS01117">
    <property type="entry name" value="HTH_MARR_1"/>
    <property type="match status" value="1"/>
</dbReference>
<accession>A0A2T4Z2C7</accession>
<reference evidence="5 6" key="1">
    <citation type="submission" date="2018-04" db="EMBL/GenBank/DDBJ databases">
        <title>Genomic Encyclopedia of Archaeal and Bacterial Type Strains, Phase II (KMG-II): from individual species to whole genera.</title>
        <authorList>
            <person name="Goeker M."/>
        </authorList>
    </citation>
    <scope>NUCLEOTIDE SEQUENCE [LARGE SCALE GENOMIC DNA]</scope>
    <source>
        <strain evidence="5 6">DSM 25521</strain>
    </source>
</reference>
<dbReference type="InterPro" id="IPR023187">
    <property type="entry name" value="Tscrpt_reg_MarR-type_CS"/>
</dbReference>
<evidence type="ECO:0000256" key="3">
    <source>
        <dbReference type="ARBA" id="ARBA00023163"/>
    </source>
</evidence>
<dbReference type="InterPro" id="IPR036390">
    <property type="entry name" value="WH_DNA-bd_sf"/>
</dbReference>
<name>A0A2T4Z2C7_9HYPH</name>
<evidence type="ECO:0000259" key="4">
    <source>
        <dbReference type="PROSITE" id="PS50995"/>
    </source>
</evidence>
<dbReference type="SUPFAM" id="SSF46785">
    <property type="entry name" value="Winged helix' DNA-binding domain"/>
    <property type="match status" value="1"/>
</dbReference>
<dbReference type="PROSITE" id="PS50995">
    <property type="entry name" value="HTH_MARR_2"/>
    <property type="match status" value="1"/>
</dbReference>
<organism evidence="5 6">
    <name type="scientific">Phreatobacter oligotrophus</name>
    <dbReference type="NCBI Taxonomy" id="1122261"/>
    <lineage>
        <taxon>Bacteria</taxon>
        <taxon>Pseudomonadati</taxon>
        <taxon>Pseudomonadota</taxon>
        <taxon>Alphaproteobacteria</taxon>
        <taxon>Hyphomicrobiales</taxon>
        <taxon>Phreatobacteraceae</taxon>
        <taxon>Phreatobacter</taxon>
    </lineage>
</organism>
<dbReference type="AlphaFoldDB" id="A0A2T4Z2C7"/>
<dbReference type="SMART" id="SM00347">
    <property type="entry name" value="HTH_MARR"/>
    <property type="match status" value="1"/>
</dbReference>
<keyword evidence="1" id="KW-0805">Transcription regulation</keyword>
<keyword evidence="3" id="KW-0804">Transcription</keyword>
<protein>
    <submittedName>
        <fullName evidence="5">MarR family transcriptional regulator</fullName>
    </submittedName>
</protein>
<evidence type="ECO:0000256" key="1">
    <source>
        <dbReference type="ARBA" id="ARBA00023015"/>
    </source>
</evidence>
<dbReference type="GO" id="GO:0003677">
    <property type="term" value="F:DNA binding"/>
    <property type="evidence" value="ECO:0007669"/>
    <property type="project" value="UniProtKB-KW"/>
</dbReference>
<dbReference type="InterPro" id="IPR039422">
    <property type="entry name" value="MarR/SlyA-like"/>
</dbReference>
<dbReference type="OrthoDB" id="7427954at2"/>
<dbReference type="EMBL" id="PZZL01000005">
    <property type="protein sequence ID" value="PTM54901.1"/>
    <property type="molecule type" value="Genomic_DNA"/>
</dbReference>
<keyword evidence="6" id="KW-1185">Reference proteome</keyword>
<dbReference type="GO" id="GO:0006950">
    <property type="term" value="P:response to stress"/>
    <property type="evidence" value="ECO:0007669"/>
    <property type="project" value="TreeGrafter"/>
</dbReference>
<keyword evidence="2" id="KW-0238">DNA-binding</keyword>
<dbReference type="PANTHER" id="PTHR33164:SF104">
    <property type="entry name" value="TRANSCRIPTIONAL REGULATORY PROTEIN"/>
    <property type="match status" value="1"/>
</dbReference>
<dbReference type="Gene3D" id="1.10.10.10">
    <property type="entry name" value="Winged helix-like DNA-binding domain superfamily/Winged helix DNA-binding domain"/>
    <property type="match status" value="1"/>
</dbReference>
<evidence type="ECO:0000313" key="6">
    <source>
        <dbReference type="Proteomes" id="UP000241808"/>
    </source>
</evidence>
<dbReference type="PRINTS" id="PR00598">
    <property type="entry name" value="HTHMARR"/>
</dbReference>
<dbReference type="GO" id="GO:0003700">
    <property type="term" value="F:DNA-binding transcription factor activity"/>
    <property type="evidence" value="ECO:0007669"/>
    <property type="project" value="InterPro"/>
</dbReference>
<dbReference type="Pfam" id="PF12802">
    <property type="entry name" value="MarR_2"/>
    <property type="match status" value="1"/>
</dbReference>
<dbReference type="Proteomes" id="UP000241808">
    <property type="component" value="Unassembled WGS sequence"/>
</dbReference>
<sequence length="146" mass="16346">MSANPSDSHILAWARLMKASQLVLGAVEAELKAAGFPPLAWYDVLLELNREERGRLRPVEIEGRLLIAQHNVSRLIDRLEKAGYVARQRCQDDGRGQVISITDEGRALLKTMWPCYRQAIQTHVAAKLTEMDARDLADLLSNLIDG</sequence>
<proteinExistence type="predicted"/>
<evidence type="ECO:0000256" key="2">
    <source>
        <dbReference type="ARBA" id="ARBA00023125"/>
    </source>
</evidence>
<comment type="caution">
    <text evidence="5">The sequence shown here is derived from an EMBL/GenBank/DDBJ whole genome shotgun (WGS) entry which is preliminary data.</text>
</comment>
<dbReference type="InterPro" id="IPR000835">
    <property type="entry name" value="HTH_MarR-typ"/>
</dbReference>
<gene>
    <name evidence="5" type="ORF">C8P69_10551</name>
</gene>
<dbReference type="RefSeq" id="WP_108177649.1">
    <property type="nucleotide sequence ID" value="NZ_PZZL01000005.1"/>
</dbReference>